<dbReference type="GO" id="GO:0003682">
    <property type="term" value="F:chromatin binding"/>
    <property type="evidence" value="ECO:0007669"/>
    <property type="project" value="UniProtKB-ARBA"/>
</dbReference>
<dbReference type="InterPro" id="IPR013087">
    <property type="entry name" value="Znf_C2H2_type"/>
</dbReference>
<keyword evidence="14" id="KW-1185">Reference proteome</keyword>
<keyword evidence="8" id="KW-0238">DNA-binding</keyword>
<feature type="domain" description="C2H2-type" evidence="12">
    <location>
        <begin position="280"/>
        <end position="301"/>
    </location>
</feature>
<dbReference type="OrthoDB" id="8685330at2759"/>
<evidence type="ECO:0000313" key="14">
    <source>
        <dbReference type="Proteomes" id="UP000838878"/>
    </source>
</evidence>
<keyword evidence="5" id="KW-0863">Zinc-finger</keyword>
<dbReference type="PANTHER" id="PTHR24394">
    <property type="entry name" value="ZINC FINGER PROTEIN"/>
    <property type="match status" value="1"/>
</dbReference>
<feature type="domain" description="C2H2-type" evidence="12">
    <location>
        <begin position="222"/>
        <end position="243"/>
    </location>
</feature>
<evidence type="ECO:0000256" key="5">
    <source>
        <dbReference type="ARBA" id="ARBA00022771"/>
    </source>
</evidence>
<dbReference type="GO" id="GO:0005634">
    <property type="term" value="C:nucleus"/>
    <property type="evidence" value="ECO:0007669"/>
    <property type="project" value="UniProtKB-SubCell"/>
</dbReference>
<dbReference type="Gene3D" id="3.30.160.60">
    <property type="entry name" value="Classic Zinc Finger"/>
    <property type="match status" value="3"/>
</dbReference>
<dbReference type="GO" id="GO:0040029">
    <property type="term" value="P:epigenetic regulation of gene expression"/>
    <property type="evidence" value="ECO:0007669"/>
    <property type="project" value="UniProtKB-ARBA"/>
</dbReference>
<comment type="subcellular location">
    <subcellularLocation>
        <location evidence="1">Nucleus</location>
    </subcellularLocation>
</comment>
<keyword evidence="7" id="KW-0805">Transcription regulation</keyword>
<evidence type="ECO:0000256" key="8">
    <source>
        <dbReference type="ARBA" id="ARBA00023125"/>
    </source>
</evidence>
<dbReference type="Proteomes" id="UP000838878">
    <property type="component" value="Chromosome 8"/>
</dbReference>
<dbReference type="InterPro" id="IPR012934">
    <property type="entry name" value="Znf_AD"/>
</dbReference>
<dbReference type="Pfam" id="PF07776">
    <property type="entry name" value="zf-AD"/>
    <property type="match status" value="1"/>
</dbReference>
<dbReference type="PROSITE" id="PS00028">
    <property type="entry name" value="ZINC_FINGER_C2H2_1"/>
    <property type="match status" value="4"/>
</dbReference>
<evidence type="ECO:0000256" key="1">
    <source>
        <dbReference type="ARBA" id="ARBA00004123"/>
    </source>
</evidence>
<reference evidence="13" key="1">
    <citation type="submission" date="2021-12" db="EMBL/GenBank/DDBJ databases">
        <authorList>
            <person name="Martin H S."/>
        </authorList>
    </citation>
    <scope>NUCLEOTIDE SEQUENCE</scope>
</reference>
<evidence type="ECO:0000256" key="10">
    <source>
        <dbReference type="ARBA" id="ARBA00023242"/>
    </source>
</evidence>
<evidence type="ECO:0000256" key="3">
    <source>
        <dbReference type="ARBA" id="ARBA00022723"/>
    </source>
</evidence>
<name>A0A8J9YJJ4_9NEOP</name>
<proteinExistence type="inferred from homology"/>
<evidence type="ECO:0000256" key="11">
    <source>
        <dbReference type="SAM" id="MobiDB-lite"/>
    </source>
</evidence>
<feature type="compositionally biased region" description="Basic and acidic residues" evidence="11">
    <location>
        <begin position="184"/>
        <end position="199"/>
    </location>
</feature>
<keyword evidence="3" id="KW-0479">Metal-binding</keyword>
<dbReference type="SMART" id="SM00355">
    <property type="entry name" value="ZnF_C2H2"/>
    <property type="match status" value="4"/>
</dbReference>
<dbReference type="SUPFAM" id="SSF57667">
    <property type="entry name" value="beta-beta-alpha zinc fingers"/>
    <property type="match status" value="2"/>
</dbReference>
<feature type="region of interest" description="Disordered" evidence="11">
    <location>
        <begin position="125"/>
        <end position="149"/>
    </location>
</feature>
<evidence type="ECO:0000256" key="9">
    <source>
        <dbReference type="ARBA" id="ARBA00023163"/>
    </source>
</evidence>
<feature type="domain" description="C2H2-type" evidence="12">
    <location>
        <begin position="309"/>
        <end position="329"/>
    </location>
</feature>
<evidence type="ECO:0000256" key="6">
    <source>
        <dbReference type="ARBA" id="ARBA00022833"/>
    </source>
</evidence>
<dbReference type="GO" id="GO:0000981">
    <property type="term" value="F:DNA-binding transcription factor activity, RNA polymerase II-specific"/>
    <property type="evidence" value="ECO:0007669"/>
    <property type="project" value="TreeGrafter"/>
</dbReference>
<evidence type="ECO:0000256" key="4">
    <source>
        <dbReference type="ARBA" id="ARBA00022737"/>
    </source>
</evidence>
<gene>
    <name evidence="13" type="ORF">BINO364_LOCUS15188</name>
</gene>
<dbReference type="Pfam" id="PF00096">
    <property type="entry name" value="zf-C2H2"/>
    <property type="match status" value="2"/>
</dbReference>
<dbReference type="GO" id="GO:0043565">
    <property type="term" value="F:sequence-specific DNA binding"/>
    <property type="evidence" value="ECO:0007669"/>
    <property type="project" value="UniProtKB-ARBA"/>
</dbReference>
<dbReference type="SMART" id="SM00868">
    <property type="entry name" value="zf-AD"/>
    <property type="match status" value="1"/>
</dbReference>
<feature type="domain" description="C2H2-type" evidence="12">
    <location>
        <begin position="337"/>
        <end position="357"/>
    </location>
</feature>
<dbReference type="GO" id="GO:0000785">
    <property type="term" value="C:chromatin"/>
    <property type="evidence" value="ECO:0007669"/>
    <property type="project" value="UniProtKB-ARBA"/>
</dbReference>
<dbReference type="FunFam" id="3.30.160.60:FF:000075">
    <property type="entry name" value="Putative zinc finger protein 536"/>
    <property type="match status" value="1"/>
</dbReference>
<dbReference type="PANTHER" id="PTHR24394:SF29">
    <property type="entry name" value="MYONEURIN"/>
    <property type="match status" value="1"/>
</dbReference>
<feature type="region of interest" description="Disordered" evidence="11">
    <location>
        <begin position="172"/>
        <end position="199"/>
    </location>
</feature>
<feature type="non-terminal residue" evidence="13">
    <location>
        <position position="363"/>
    </location>
</feature>
<keyword evidence="9" id="KW-0804">Transcription</keyword>
<protein>
    <recommendedName>
        <fullName evidence="12">C2H2-type domain-containing protein</fullName>
    </recommendedName>
</protein>
<dbReference type="FunFam" id="3.30.160.60:FF:000690">
    <property type="entry name" value="Zinc finger protein 354C"/>
    <property type="match status" value="1"/>
</dbReference>
<evidence type="ECO:0000313" key="13">
    <source>
        <dbReference type="EMBL" id="CAH0730181.1"/>
    </source>
</evidence>
<sequence>MSETLNLESDLCRCCHAQGGFDNLAVPQTYLEQVEIYSDMLKECFNIEIAPVPGELCALTYKICKACIKKLRNASNFRKQVKNCEERFLDMYYTNRIKVFNSSIMPVVKEEAQDLDIDVEVFKEETPHMDDNGDEDFHLSDEDGYDDDKEELECTDDERNIMKTDKCDKDMKTNKKLKKPGLPRRTDEEKKCKKERQSKSKKTSFDEHYTLKEDCDGTQYICKICSNSYKKRDFFKQHYRHVHLKQRPKLIGCYYCAEKVTAHMRASHLERVHGVPAPTCGACGKKFSYPFQVLRHQKTYHMGEKKYVCKICDKTFATSGNLAQHEVKHSSDRPFKCDFCEETFKWKKHLRRHVLIHMSRKQS</sequence>
<evidence type="ECO:0000256" key="7">
    <source>
        <dbReference type="ARBA" id="ARBA00023015"/>
    </source>
</evidence>
<dbReference type="EMBL" id="OV170228">
    <property type="protein sequence ID" value="CAH0730181.1"/>
    <property type="molecule type" value="Genomic_DNA"/>
</dbReference>
<accession>A0A8J9YJJ4</accession>
<keyword evidence="10" id="KW-0539">Nucleus</keyword>
<dbReference type="GO" id="GO:0008270">
    <property type="term" value="F:zinc ion binding"/>
    <property type="evidence" value="ECO:0007669"/>
    <property type="project" value="UniProtKB-KW"/>
</dbReference>
<organism evidence="13 14">
    <name type="scientific">Brenthis ino</name>
    <name type="common">lesser marbled fritillary</name>
    <dbReference type="NCBI Taxonomy" id="405034"/>
    <lineage>
        <taxon>Eukaryota</taxon>
        <taxon>Metazoa</taxon>
        <taxon>Ecdysozoa</taxon>
        <taxon>Arthropoda</taxon>
        <taxon>Hexapoda</taxon>
        <taxon>Insecta</taxon>
        <taxon>Pterygota</taxon>
        <taxon>Neoptera</taxon>
        <taxon>Endopterygota</taxon>
        <taxon>Lepidoptera</taxon>
        <taxon>Glossata</taxon>
        <taxon>Ditrysia</taxon>
        <taxon>Papilionoidea</taxon>
        <taxon>Nymphalidae</taxon>
        <taxon>Heliconiinae</taxon>
        <taxon>Argynnini</taxon>
        <taxon>Brenthis</taxon>
    </lineage>
</organism>
<feature type="compositionally biased region" description="Basic and acidic residues" evidence="11">
    <location>
        <begin position="125"/>
        <end position="141"/>
    </location>
</feature>
<evidence type="ECO:0000259" key="12">
    <source>
        <dbReference type="PROSITE" id="PS00028"/>
    </source>
</evidence>
<dbReference type="AlphaFoldDB" id="A0A8J9YJJ4"/>
<comment type="similarity">
    <text evidence="2">Belongs to the krueppel C2H2-type zinc-finger protein family.</text>
</comment>
<evidence type="ECO:0000256" key="2">
    <source>
        <dbReference type="ARBA" id="ARBA00006991"/>
    </source>
</evidence>
<keyword evidence="6" id="KW-0862">Zinc</keyword>
<keyword evidence="4" id="KW-0677">Repeat</keyword>
<dbReference type="InterPro" id="IPR036236">
    <property type="entry name" value="Znf_C2H2_sf"/>
</dbReference>